<dbReference type="RefSeq" id="WP_117417610.1">
    <property type="nucleotide sequence ID" value="NZ_QOHO01000043.1"/>
</dbReference>
<sequence>MRFTIREPMKNKNLISYILGLITGFIFIPLIEELINVAFSWIEVLKTKPSGIINDWNKKMVAEDDGTESDACAIGFHYTPNEDEYYEDDFEEE</sequence>
<reference evidence="2 3" key="1">
    <citation type="submission" date="2018-07" db="EMBL/GenBank/DDBJ databases">
        <title>New species, Clostridium PI-S10-A1B.</title>
        <authorList>
            <person name="Krishna G."/>
            <person name="Summeta K."/>
            <person name="Shikha S."/>
            <person name="Prabhu P.B."/>
            <person name="Suresh K."/>
        </authorList>
    </citation>
    <scope>NUCLEOTIDE SEQUENCE [LARGE SCALE GENOMIC DNA]</scope>
    <source>
        <strain evidence="2 3">PI-S10-A1B</strain>
    </source>
</reference>
<keyword evidence="1" id="KW-1133">Transmembrane helix</keyword>
<evidence type="ECO:0000256" key="1">
    <source>
        <dbReference type="SAM" id="Phobius"/>
    </source>
</evidence>
<keyword evidence="1" id="KW-0472">Membrane</keyword>
<dbReference type="EMBL" id="QOHO01000043">
    <property type="protein sequence ID" value="RFZ78236.1"/>
    <property type="molecule type" value="Genomic_DNA"/>
</dbReference>
<evidence type="ECO:0000313" key="2">
    <source>
        <dbReference type="EMBL" id="RFZ78236.1"/>
    </source>
</evidence>
<organism evidence="2 3">
    <name type="scientific">Lacrimispora amygdalina</name>
    <dbReference type="NCBI Taxonomy" id="253257"/>
    <lineage>
        <taxon>Bacteria</taxon>
        <taxon>Bacillati</taxon>
        <taxon>Bacillota</taxon>
        <taxon>Clostridia</taxon>
        <taxon>Lachnospirales</taxon>
        <taxon>Lachnospiraceae</taxon>
        <taxon>Lacrimispora</taxon>
    </lineage>
</organism>
<comment type="caution">
    <text evidence="2">The sequence shown here is derived from an EMBL/GenBank/DDBJ whole genome shotgun (WGS) entry which is preliminary data.</text>
</comment>
<protein>
    <submittedName>
        <fullName evidence="2">Uncharacterized protein</fullName>
    </submittedName>
</protein>
<proteinExistence type="predicted"/>
<name>A0A3E2NB73_9FIRM</name>
<dbReference type="Proteomes" id="UP000260680">
    <property type="component" value="Unassembled WGS sequence"/>
</dbReference>
<accession>A0A3E2NB73</accession>
<feature type="transmembrane region" description="Helical" evidence="1">
    <location>
        <begin position="12"/>
        <end position="31"/>
    </location>
</feature>
<keyword evidence="1" id="KW-0812">Transmembrane</keyword>
<dbReference type="AlphaFoldDB" id="A0A3E2NB73"/>
<evidence type="ECO:0000313" key="3">
    <source>
        <dbReference type="Proteomes" id="UP000260680"/>
    </source>
</evidence>
<gene>
    <name evidence="2" type="ORF">DS742_14055</name>
</gene>